<comment type="caution">
    <text evidence="7">The sequence shown here is derived from an EMBL/GenBank/DDBJ whole genome shotgun (WGS) entry which is preliminary data.</text>
</comment>
<keyword evidence="3" id="KW-0547">Nucleotide-binding</keyword>
<name>A0A9D1JGK9_9FIRM</name>
<comment type="subcellular location">
    <subcellularLocation>
        <location evidence="1">Cytoplasm</location>
    </subcellularLocation>
</comment>
<proteinExistence type="inferred from homology"/>
<evidence type="ECO:0000256" key="4">
    <source>
        <dbReference type="ARBA" id="ARBA00022840"/>
    </source>
</evidence>
<evidence type="ECO:0000256" key="5">
    <source>
        <dbReference type="ARBA" id="ARBA00022960"/>
    </source>
</evidence>
<evidence type="ECO:0000313" key="7">
    <source>
        <dbReference type="EMBL" id="HIR94119.1"/>
    </source>
</evidence>
<dbReference type="SUPFAM" id="SSF53067">
    <property type="entry name" value="Actin-like ATPase domain"/>
    <property type="match status" value="2"/>
</dbReference>
<keyword evidence="5" id="KW-0133">Cell shape</keyword>
<evidence type="ECO:0000256" key="6">
    <source>
        <dbReference type="ARBA" id="ARBA00023458"/>
    </source>
</evidence>
<keyword evidence="4" id="KW-0067">ATP-binding</keyword>
<dbReference type="PANTHER" id="PTHR42749:SF1">
    <property type="entry name" value="CELL SHAPE-DETERMINING PROTEIN MREB"/>
    <property type="match status" value="1"/>
</dbReference>
<evidence type="ECO:0000313" key="8">
    <source>
        <dbReference type="Proteomes" id="UP000886841"/>
    </source>
</evidence>
<dbReference type="Pfam" id="PF06723">
    <property type="entry name" value="MreB_Mbl"/>
    <property type="match status" value="1"/>
</dbReference>
<evidence type="ECO:0000256" key="1">
    <source>
        <dbReference type="ARBA" id="ARBA00004496"/>
    </source>
</evidence>
<dbReference type="PANTHER" id="PTHR42749">
    <property type="entry name" value="CELL SHAPE-DETERMINING PROTEIN MREB"/>
    <property type="match status" value="1"/>
</dbReference>
<dbReference type="GO" id="GO:0008360">
    <property type="term" value="P:regulation of cell shape"/>
    <property type="evidence" value="ECO:0007669"/>
    <property type="project" value="UniProtKB-KW"/>
</dbReference>
<dbReference type="InterPro" id="IPR004753">
    <property type="entry name" value="MreB"/>
</dbReference>
<dbReference type="EMBL" id="DVHU01000106">
    <property type="protein sequence ID" value="HIR94119.1"/>
    <property type="molecule type" value="Genomic_DNA"/>
</dbReference>
<organism evidence="7 8">
    <name type="scientific">Candidatus Egerieimonas intestinavium</name>
    <dbReference type="NCBI Taxonomy" id="2840777"/>
    <lineage>
        <taxon>Bacteria</taxon>
        <taxon>Bacillati</taxon>
        <taxon>Bacillota</taxon>
        <taxon>Clostridia</taxon>
        <taxon>Lachnospirales</taxon>
        <taxon>Lachnospiraceae</taxon>
        <taxon>Lachnospiraceae incertae sedis</taxon>
        <taxon>Candidatus Egerieimonas</taxon>
    </lineage>
</organism>
<dbReference type="AlphaFoldDB" id="A0A9D1JGK9"/>
<dbReference type="GO" id="GO:0005524">
    <property type="term" value="F:ATP binding"/>
    <property type="evidence" value="ECO:0007669"/>
    <property type="project" value="UniProtKB-KW"/>
</dbReference>
<evidence type="ECO:0000256" key="2">
    <source>
        <dbReference type="ARBA" id="ARBA00022490"/>
    </source>
</evidence>
<dbReference type="InterPro" id="IPR043129">
    <property type="entry name" value="ATPase_NBD"/>
</dbReference>
<reference evidence="7" key="2">
    <citation type="journal article" date="2021" name="PeerJ">
        <title>Extensive microbial diversity within the chicken gut microbiome revealed by metagenomics and culture.</title>
        <authorList>
            <person name="Gilroy R."/>
            <person name="Ravi A."/>
            <person name="Getino M."/>
            <person name="Pursley I."/>
            <person name="Horton D.L."/>
            <person name="Alikhan N.F."/>
            <person name="Baker D."/>
            <person name="Gharbi K."/>
            <person name="Hall N."/>
            <person name="Watson M."/>
            <person name="Adriaenssens E.M."/>
            <person name="Foster-Nyarko E."/>
            <person name="Jarju S."/>
            <person name="Secka A."/>
            <person name="Antonio M."/>
            <person name="Oren A."/>
            <person name="Chaudhuri R.R."/>
            <person name="La Ragione R."/>
            <person name="Hildebrand F."/>
            <person name="Pallen M.J."/>
        </authorList>
    </citation>
    <scope>NUCLEOTIDE SEQUENCE</scope>
    <source>
        <strain evidence="7">ChiSxjej1B13-7041</strain>
    </source>
</reference>
<dbReference type="InterPro" id="IPR056546">
    <property type="entry name" value="MreB_MamK-like"/>
</dbReference>
<dbReference type="Gene3D" id="3.30.420.40">
    <property type="match status" value="2"/>
</dbReference>
<dbReference type="GO" id="GO:0005737">
    <property type="term" value="C:cytoplasm"/>
    <property type="evidence" value="ECO:0007669"/>
    <property type="project" value="UniProtKB-SubCell"/>
</dbReference>
<dbReference type="PRINTS" id="PR01652">
    <property type="entry name" value="SHAPEPROTEIN"/>
</dbReference>
<keyword evidence="2" id="KW-0963">Cytoplasm</keyword>
<gene>
    <name evidence="7" type="ORF">IAB98_11940</name>
</gene>
<comment type="similarity">
    <text evidence="6">Belongs to the FtsA/MreB family.</text>
</comment>
<sequence>MQLRNIYGVDLGTSTVKIYSKKRNTITKEKNMIAVRNHEDVLAVGNEAYEMYEKAPGNVTVGSPMAFGMIADIGNAEFVLQTLLHRTERHLGRNPVLYFAVPTDMTEIETRAYYAIASAGELRKSKVFLVEKPIADALALGIPLSRTRGSMIVNLGAETTEISVLADARVVISKNIPVGGTQLDQAICEQVRKKNSLFIGSRTAGRLKMALASTDNRIREARRIMGIDSISGLPRKDTVTSHTVSEALEEPLRIVTEEVCTFLNRIPPQIRQNIENEGIYLVGGSTRIPGIDNTFAQRTECRIQLSNYYDSCTICGLKELITHEALQKYAFTARKKKK</sequence>
<evidence type="ECO:0000256" key="3">
    <source>
        <dbReference type="ARBA" id="ARBA00022741"/>
    </source>
</evidence>
<reference evidence="7" key="1">
    <citation type="submission" date="2020-10" db="EMBL/GenBank/DDBJ databases">
        <authorList>
            <person name="Gilroy R."/>
        </authorList>
    </citation>
    <scope>NUCLEOTIDE SEQUENCE</scope>
    <source>
        <strain evidence="7">ChiSxjej1B13-7041</strain>
    </source>
</reference>
<dbReference type="Proteomes" id="UP000886841">
    <property type="component" value="Unassembled WGS sequence"/>
</dbReference>
<protein>
    <submittedName>
        <fullName evidence="7">Rod shape-determining protein</fullName>
    </submittedName>
</protein>
<dbReference type="GO" id="GO:0000902">
    <property type="term" value="P:cell morphogenesis"/>
    <property type="evidence" value="ECO:0007669"/>
    <property type="project" value="InterPro"/>
</dbReference>
<accession>A0A9D1JGK9</accession>